<dbReference type="EMBL" id="VSSQ01104533">
    <property type="protein sequence ID" value="MPN44979.1"/>
    <property type="molecule type" value="Genomic_DNA"/>
</dbReference>
<reference evidence="1" key="1">
    <citation type="submission" date="2019-08" db="EMBL/GenBank/DDBJ databases">
        <authorList>
            <person name="Kucharzyk K."/>
            <person name="Murdoch R.W."/>
            <person name="Higgins S."/>
            <person name="Loffler F."/>
        </authorList>
    </citation>
    <scope>NUCLEOTIDE SEQUENCE</scope>
</reference>
<protein>
    <submittedName>
        <fullName evidence="1">Uncharacterized protein</fullName>
    </submittedName>
</protein>
<comment type="caution">
    <text evidence="1">The sequence shown here is derived from an EMBL/GenBank/DDBJ whole genome shotgun (WGS) entry which is preliminary data.</text>
</comment>
<gene>
    <name evidence="1" type="ORF">SDC9_192546</name>
</gene>
<organism evidence="1">
    <name type="scientific">bioreactor metagenome</name>
    <dbReference type="NCBI Taxonomy" id="1076179"/>
    <lineage>
        <taxon>unclassified sequences</taxon>
        <taxon>metagenomes</taxon>
        <taxon>ecological metagenomes</taxon>
    </lineage>
</organism>
<accession>A0A645I3E5</accession>
<sequence length="72" mass="7710">MKSTEIMEVADTKSEEIVLIPAANMPMTTIIPHRGANSAIVVTKILSAFATSTPRTLPENPIMSAGRISTKQ</sequence>
<evidence type="ECO:0000313" key="1">
    <source>
        <dbReference type="EMBL" id="MPN44979.1"/>
    </source>
</evidence>
<dbReference type="AlphaFoldDB" id="A0A645I3E5"/>
<proteinExistence type="predicted"/>
<name>A0A645I3E5_9ZZZZ</name>